<feature type="compositionally biased region" description="Low complexity" evidence="6">
    <location>
        <begin position="19"/>
        <end position="46"/>
    </location>
</feature>
<protein>
    <recommendedName>
        <fullName evidence="5">Growth-regulating factor</fullName>
    </recommendedName>
</protein>
<evidence type="ECO:0000313" key="9">
    <source>
        <dbReference type="EMBL" id="GEU54982.1"/>
    </source>
</evidence>
<gene>
    <name evidence="9" type="ORF">Tci_026960</name>
</gene>
<dbReference type="Pfam" id="PF07727">
    <property type="entry name" value="RVT_2"/>
    <property type="match status" value="1"/>
</dbReference>
<keyword evidence="5" id="KW-0804">Transcription</keyword>
<comment type="similarity">
    <text evidence="2 5">Belongs to the GRF family.</text>
</comment>
<feature type="compositionally biased region" description="Polar residues" evidence="6">
    <location>
        <begin position="523"/>
        <end position="540"/>
    </location>
</feature>
<evidence type="ECO:0000259" key="7">
    <source>
        <dbReference type="PROSITE" id="PS51666"/>
    </source>
</evidence>
<accession>A0A6L2L2P7</accession>
<dbReference type="AlphaFoldDB" id="A0A6L2L2P7"/>
<dbReference type="EMBL" id="BKCJ010003420">
    <property type="protein sequence ID" value="GEU54982.1"/>
    <property type="molecule type" value="Genomic_DNA"/>
</dbReference>
<proteinExistence type="inferred from homology"/>
<evidence type="ECO:0000256" key="2">
    <source>
        <dbReference type="ARBA" id="ARBA00008122"/>
    </source>
</evidence>
<keyword evidence="3 5" id="KW-0539">Nucleus</keyword>
<feature type="compositionally biased region" description="Polar residues" evidence="6">
    <location>
        <begin position="1"/>
        <end position="18"/>
    </location>
</feature>
<evidence type="ECO:0000256" key="3">
    <source>
        <dbReference type="ARBA" id="ARBA00023242"/>
    </source>
</evidence>
<comment type="caution">
    <text evidence="4">Lacks conserved residue(s) required for the propagation of feature annotation.</text>
</comment>
<evidence type="ECO:0000256" key="4">
    <source>
        <dbReference type="PROSITE-ProRule" id="PRU01002"/>
    </source>
</evidence>
<dbReference type="PANTHER" id="PTHR31602:SF3">
    <property type="entry name" value="GROWTH-REGULATING FACTOR 8"/>
    <property type="match status" value="1"/>
</dbReference>
<dbReference type="Pfam" id="PF08879">
    <property type="entry name" value="WRC"/>
    <property type="match status" value="1"/>
</dbReference>
<dbReference type="InterPro" id="IPR014977">
    <property type="entry name" value="WRC_dom"/>
</dbReference>
<evidence type="ECO:0000256" key="1">
    <source>
        <dbReference type="ARBA" id="ARBA00004123"/>
    </source>
</evidence>
<dbReference type="PROSITE" id="PS51666">
    <property type="entry name" value="QLQ"/>
    <property type="match status" value="1"/>
</dbReference>
<dbReference type="PROSITE" id="PS51667">
    <property type="entry name" value="WRC"/>
    <property type="match status" value="1"/>
</dbReference>
<evidence type="ECO:0000256" key="6">
    <source>
        <dbReference type="SAM" id="MobiDB-lite"/>
    </source>
</evidence>
<dbReference type="GO" id="GO:0006355">
    <property type="term" value="P:regulation of DNA-templated transcription"/>
    <property type="evidence" value="ECO:0007669"/>
    <property type="project" value="InterPro"/>
</dbReference>
<comment type="function">
    <text evidence="5">Transcription activator.</text>
</comment>
<dbReference type="Pfam" id="PF08880">
    <property type="entry name" value="QLQ"/>
    <property type="match status" value="1"/>
</dbReference>
<evidence type="ECO:0000259" key="8">
    <source>
        <dbReference type="PROSITE" id="PS51667"/>
    </source>
</evidence>
<comment type="domain">
    <text evidence="5">The QLQ domain and WRC domain may be involved in protein-protein interaction and DNA-binding, respectively.</text>
</comment>
<feature type="region of interest" description="Disordered" evidence="6">
    <location>
        <begin position="1"/>
        <end position="59"/>
    </location>
</feature>
<keyword evidence="5" id="KW-0010">Activator</keyword>
<evidence type="ECO:0000256" key="5">
    <source>
        <dbReference type="RuleBase" id="RU367127"/>
    </source>
</evidence>
<comment type="subcellular location">
    <subcellularLocation>
        <location evidence="1 5">Nucleus</location>
    </subcellularLocation>
</comment>
<dbReference type="GO" id="GO:0006351">
    <property type="term" value="P:DNA-templated transcription"/>
    <property type="evidence" value="ECO:0007669"/>
    <property type="project" value="UniProtKB-UniRule"/>
</dbReference>
<dbReference type="GO" id="GO:0005524">
    <property type="term" value="F:ATP binding"/>
    <property type="evidence" value="ECO:0007669"/>
    <property type="project" value="UniProtKB-UniRule"/>
</dbReference>
<dbReference type="GO" id="GO:0005634">
    <property type="term" value="C:nucleus"/>
    <property type="evidence" value="ECO:0007669"/>
    <property type="project" value="UniProtKB-SubCell"/>
</dbReference>
<dbReference type="InterPro" id="IPR013103">
    <property type="entry name" value="RVT_2"/>
</dbReference>
<feature type="domain" description="QLQ" evidence="7">
    <location>
        <begin position="253"/>
        <end position="288"/>
    </location>
</feature>
<reference evidence="9" key="1">
    <citation type="journal article" date="2019" name="Sci. Rep.">
        <title>Draft genome of Tanacetum cinerariifolium, the natural source of mosquito coil.</title>
        <authorList>
            <person name="Yamashiro T."/>
            <person name="Shiraishi A."/>
            <person name="Satake H."/>
            <person name="Nakayama K."/>
        </authorList>
    </citation>
    <scope>NUCLEOTIDE SEQUENCE</scope>
</reference>
<sequence>MTPQEHITNNTQPTSPKITNLSSSPSSPNSSTSLTPTTSAQPTSTSQPPPPPLTRTSTRTEQIIKFHANKTIERYKARLVAKGYTQKEGINYTETFAPVAKMMSVRALLALATHHNWFIEQLDINNVFLHAQLLSKFSQEPRTSHMKALPRGVVTGYALFSGPCLLSWISKKQTVVLSGGYVDSGKAVAASFMEADGGVAMQDTISANTYDNQMTSFIPYYQNDQHHHSHFGGGGNQMSIPTTGSGSDSGKVIFTAAQWQELERQTMIYKYIMASIPVPANLLSTQSNKGVMDLRFSSGLDPEPWRCRRTDGKKWRCSRDIIPDQKYCERHSHKTRPRSRKPVETQSHKTNITTTSALNVTPSAPTSYQNSRCTEWLMKSATMPVSTSNQQLLESMNSPKVGSKRTHVFPNEFEGNHHLDTTSSSLVDASVGARRQNFIDAWSRSGGGDNCSLTLSMQCSGGIDDDNDQTVEIGNADVLKSHNQWLNQASWMSSPPGGPLGEALGLGIAGALKGPLSLPSPHGHSNSPTSASSSCENSGSHGHERSFIR</sequence>
<organism evidence="9">
    <name type="scientific">Tanacetum cinerariifolium</name>
    <name type="common">Dalmatian daisy</name>
    <name type="synonym">Chrysanthemum cinerariifolium</name>
    <dbReference type="NCBI Taxonomy" id="118510"/>
    <lineage>
        <taxon>Eukaryota</taxon>
        <taxon>Viridiplantae</taxon>
        <taxon>Streptophyta</taxon>
        <taxon>Embryophyta</taxon>
        <taxon>Tracheophyta</taxon>
        <taxon>Spermatophyta</taxon>
        <taxon>Magnoliopsida</taxon>
        <taxon>eudicotyledons</taxon>
        <taxon>Gunneridae</taxon>
        <taxon>Pentapetalae</taxon>
        <taxon>asterids</taxon>
        <taxon>campanulids</taxon>
        <taxon>Asterales</taxon>
        <taxon>Asteraceae</taxon>
        <taxon>Asteroideae</taxon>
        <taxon>Anthemideae</taxon>
        <taxon>Anthemidinae</taxon>
        <taxon>Tanacetum</taxon>
    </lineage>
</organism>
<dbReference type="PANTHER" id="PTHR31602">
    <property type="entry name" value="GROWTH-REGULATING FACTOR 5"/>
    <property type="match status" value="1"/>
</dbReference>
<keyword evidence="5" id="KW-0805">Transcription regulation</keyword>
<comment type="caution">
    <text evidence="9">The sequence shown here is derived from an EMBL/GenBank/DDBJ whole genome shotgun (WGS) entry which is preliminary data.</text>
</comment>
<dbReference type="GO" id="GO:0099402">
    <property type="term" value="P:plant organ development"/>
    <property type="evidence" value="ECO:0007669"/>
    <property type="project" value="UniProtKB-ARBA"/>
</dbReference>
<name>A0A6L2L2P7_TANCI</name>
<feature type="domain" description="WRC" evidence="8">
    <location>
        <begin position="301"/>
        <end position="345"/>
    </location>
</feature>
<feature type="region of interest" description="Disordered" evidence="6">
    <location>
        <begin position="515"/>
        <end position="549"/>
    </location>
</feature>
<dbReference type="InterPro" id="IPR031137">
    <property type="entry name" value="GRF"/>
</dbReference>
<dbReference type="InterPro" id="IPR014978">
    <property type="entry name" value="Gln-Leu-Gln_QLQ"/>
</dbReference>
<dbReference type="SMART" id="SM00951">
    <property type="entry name" value="QLQ"/>
    <property type="match status" value="1"/>
</dbReference>